<evidence type="ECO:0000256" key="1">
    <source>
        <dbReference type="ARBA" id="ARBA00023125"/>
    </source>
</evidence>
<protein>
    <submittedName>
        <fullName evidence="4">TetR/AcrR family transcriptional regulator</fullName>
    </submittedName>
</protein>
<feature type="DNA-binding region" description="H-T-H motif" evidence="2">
    <location>
        <begin position="29"/>
        <end position="48"/>
    </location>
</feature>
<organism evidence="4 5">
    <name type="scientific">Candidatus Enterocloster excrementipullorum</name>
    <dbReference type="NCBI Taxonomy" id="2838559"/>
    <lineage>
        <taxon>Bacteria</taxon>
        <taxon>Bacillati</taxon>
        <taxon>Bacillota</taxon>
        <taxon>Clostridia</taxon>
        <taxon>Lachnospirales</taxon>
        <taxon>Lachnospiraceae</taxon>
        <taxon>Enterocloster</taxon>
    </lineage>
</organism>
<proteinExistence type="predicted"/>
<dbReference type="AlphaFoldDB" id="A0A9D2MYU4"/>
<dbReference type="Proteomes" id="UP000823910">
    <property type="component" value="Unassembled WGS sequence"/>
</dbReference>
<name>A0A9D2MYU4_9FIRM</name>
<dbReference type="PANTHER" id="PTHR43479:SF23">
    <property type="entry name" value="HTH TETR-TYPE DOMAIN-CONTAINING PROTEIN"/>
    <property type="match status" value="1"/>
</dbReference>
<evidence type="ECO:0000259" key="3">
    <source>
        <dbReference type="PROSITE" id="PS50977"/>
    </source>
</evidence>
<dbReference type="EMBL" id="DWWT01000008">
    <property type="protein sequence ID" value="HJC04984.1"/>
    <property type="molecule type" value="Genomic_DNA"/>
</dbReference>
<dbReference type="PANTHER" id="PTHR43479">
    <property type="entry name" value="ACREF/ENVCD OPERON REPRESSOR-RELATED"/>
    <property type="match status" value="1"/>
</dbReference>
<comment type="caution">
    <text evidence="4">The sequence shown here is derived from an EMBL/GenBank/DDBJ whole genome shotgun (WGS) entry which is preliminary data.</text>
</comment>
<accession>A0A9D2MYU4</accession>
<evidence type="ECO:0000256" key="2">
    <source>
        <dbReference type="PROSITE-ProRule" id="PRU00335"/>
    </source>
</evidence>
<dbReference type="Gene3D" id="1.10.357.10">
    <property type="entry name" value="Tetracycline Repressor, domain 2"/>
    <property type="match status" value="1"/>
</dbReference>
<sequence length="196" mass="22772">MDRRQQKTRAAIFKAFGDLLEKKSYSRITVQEIIDAANIGRTTFYAHFETKDNLLEALCRELFGHIIDSMADYTHTHGLYSEGPAPRSVFCHLLQHLQENDGNILGLLSGENSELFMRYFKNNLDELIRMQFAGRNRPGRADVPQAFLLNHISGSFVEMVLWWIRGKRKETPEELDRYFRAVIEPILQGFYGDKKQ</sequence>
<gene>
    <name evidence="4" type="ORF">H9704_02335</name>
</gene>
<dbReference type="PROSITE" id="PS01081">
    <property type="entry name" value="HTH_TETR_1"/>
    <property type="match status" value="1"/>
</dbReference>
<dbReference type="InterPro" id="IPR023772">
    <property type="entry name" value="DNA-bd_HTH_TetR-type_CS"/>
</dbReference>
<evidence type="ECO:0000313" key="4">
    <source>
        <dbReference type="EMBL" id="HJC04984.1"/>
    </source>
</evidence>
<dbReference type="Pfam" id="PF00440">
    <property type="entry name" value="TetR_N"/>
    <property type="match status" value="1"/>
</dbReference>
<dbReference type="Pfam" id="PF14278">
    <property type="entry name" value="TetR_C_8"/>
    <property type="match status" value="1"/>
</dbReference>
<evidence type="ECO:0000313" key="5">
    <source>
        <dbReference type="Proteomes" id="UP000823910"/>
    </source>
</evidence>
<reference evidence="4" key="2">
    <citation type="submission" date="2021-04" db="EMBL/GenBank/DDBJ databases">
        <authorList>
            <person name="Gilroy R."/>
        </authorList>
    </citation>
    <scope>NUCLEOTIDE SEQUENCE</scope>
    <source>
        <strain evidence="4">CHK180-15479</strain>
    </source>
</reference>
<dbReference type="InterPro" id="IPR050624">
    <property type="entry name" value="HTH-type_Tx_Regulator"/>
</dbReference>
<reference evidence="4" key="1">
    <citation type="journal article" date="2021" name="PeerJ">
        <title>Extensive microbial diversity within the chicken gut microbiome revealed by metagenomics and culture.</title>
        <authorList>
            <person name="Gilroy R."/>
            <person name="Ravi A."/>
            <person name="Getino M."/>
            <person name="Pursley I."/>
            <person name="Horton D.L."/>
            <person name="Alikhan N.F."/>
            <person name="Baker D."/>
            <person name="Gharbi K."/>
            <person name="Hall N."/>
            <person name="Watson M."/>
            <person name="Adriaenssens E.M."/>
            <person name="Foster-Nyarko E."/>
            <person name="Jarju S."/>
            <person name="Secka A."/>
            <person name="Antonio M."/>
            <person name="Oren A."/>
            <person name="Chaudhuri R.R."/>
            <person name="La Ragione R."/>
            <person name="Hildebrand F."/>
            <person name="Pallen M.J."/>
        </authorList>
    </citation>
    <scope>NUCLEOTIDE SEQUENCE</scope>
    <source>
        <strain evidence="4">CHK180-15479</strain>
    </source>
</reference>
<dbReference type="GO" id="GO:0003677">
    <property type="term" value="F:DNA binding"/>
    <property type="evidence" value="ECO:0007669"/>
    <property type="project" value="UniProtKB-UniRule"/>
</dbReference>
<feature type="domain" description="HTH tetR-type" evidence="3">
    <location>
        <begin position="6"/>
        <end position="66"/>
    </location>
</feature>
<dbReference type="InterPro" id="IPR039532">
    <property type="entry name" value="TetR_C_Firmicutes"/>
</dbReference>
<dbReference type="InterPro" id="IPR009057">
    <property type="entry name" value="Homeodomain-like_sf"/>
</dbReference>
<dbReference type="InterPro" id="IPR001647">
    <property type="entry name" value="HTH_TetR"/>
</dbReference>
<dbReference type="SUPFAM" id="SSF46689">
    <property type="entry name" value="Homeodomain-like"/>
    <property type="match status" value="1"/>
</dbReference>
<keyword evidence="1 2" id="KW-0238">DNA-binding</keyword>
<dbReference type="PROSITE" id="PS50977">
    <property type="entry name" value="HTH_TETR_2"/>
    <property type="match status" value="1"/>
</dbReference>